<reference evidence="2" key="1">
    <citation type="journal article" date="2019" name="Sci. Rep.">
        <title>Draft genome of Tanacetum cinerariifolium, the natural source of mosquito coil.</title>
        <authorList>
            <person name="Yamashiro T."/>
            <person name="Shiraishi A."/>
            <person name="Satake H."/>
            <person name="Nakayama K."/>
        </authorList>
    </citation>
    <scope>NUCLEOTIDE SEQUENCE</scope>
</reference>
<feature type="non-terminal residue" evidence="2">
    <location>
        <position position="47"/>
    </location>
</feature>
<dbReference type="EMBL" id="BKCJ011350610">
    <property type="protein sequence ID" value="GFD24207.1"/>
    <property type="molecule type" value="Genomic_DNA"/>
</dbReference>
<protein>
    <submittedName>
        <fullName evidence="2">Uncharacterized protein</fullName>
    </submittedName>
</protein>
<proteinExistence type="predicted"/>
<accession>A0A699UNN8</accession>
<name>A0A699UNN8_TANCI</name>
<evidence type="ECO:0000313" key="2">
    <source>
        <dbReference type="EMBL" id="GFD24207.1"/>
    </source>
</evidence>
<organism evidence="2">
    <name type="scientific">Tanacetum cinerariifolium</name>
    <name type="common">Dalmatian daisy</name>
    <name type="synonym">Chrysanthemum cinerariifolium</name>
    <dbReference type="NCBI Taxonomy" id="118510"/>
    <lineage>
        <taxon>Eukaryota</taxon>
        <taxon>Viridiplantae</taxon>
        <taxon>Streptophyta</taxon>
        <taxon>Embryophyta</taxon>
        <taxon>Tracheophyta</taxon>
        <taxon>Spermatophyta</taxon>
        <taxon>Magnoliopsida</taxon>
        <taxon>eudicotyledons</taxon>
        <taxon>Gunneridae</taxon>
        <taxon>Pentapetalae</taxon>
        <taxon>asterids</taxon>
        <taxon>campanulids</taxon>
        <taxon>Asterales</taxon>
        <taxon>Asteraceae</taxon>
        <taxon>Asteroideae</taxon>
        <taxon>Anthemideae</taxon>
        <taxon>Anthemidinae</taxon>
        <taxon>Tanacetum</taxon>
    </lineage>
</organism>
<comment type="caution">
    <text evidence="2">The sequence shown here is derived from an EMBL/GenBank/DDBJ whole genome shotgun (WGS) entry which is preliminary data.</text>
</comment>
<feature type="region of interest" description="Disordered" evidence="1">
    <location>
        <begin position="25"/>
        <end position="47"/>
    </location>
</feature>
<dbReference type="AlphaFoldDB" id="A0A699UNN8"/>
<evidence type="ECO:0000256" key="1">
    <source>
        <dbReference type="SAM" id="MobiDB-lite"/>
    </source>
</evidence>
<gene>
    <name evidence="2" type="ORF">Tci_896176</name>
</gene>
<sequence>MASIGIGMGITVSTPATQEILVHTKGVSDPDPLSYAKPRSAPDQDVA</sequence>